<feature type="region of interest" description="Disordered" evidence="1">
    <location>
        <begin position="259"/>
        <end position="286"/>
    </location>
</feature>
<reference evidence="2" key="1">
    <citation type="submission" date="2021-01" db="EMBL/GenBank/DDBJ databases">
        <authorList>
            <person name="Corre E."/>
            <person name="Pelletier E."/>
            <person name="Niang G."/>
            <person name="Scheremetjew M."/>
            <person name="Finn R."/>
            <person name="Kale V."/>
            <person name="Holt S."/>
            <person name="Cochrane G."/>
            <person name="Meng A."/>
            <person name="Brown T."/>
            <person name="Cohen L."/>
        </authorList>
    </citation>
    <scope>NUCLEOTIDE SEQUENCE</scope>
    <source>
        <strain evidence="2">CCMP722</strain>
    </source>
</reference>
<organism evidence="2">
    <name type="scientific">Pyramimonas obovata</name>
    <dbReference type="NCBI Taxonomy" id="1411642"/>
    <lineage>
        <taxon>Eukaryota</taxon>
        <taxon>Viridiplantae</taxon>
        <taxon>Chlorophyta</taxon>
        <taxon>Pyramimonadophyceae</taxon>
        <taxon>Pyramimonadales</taxon>
        <taxon>Pyramimonadaceae</taxon>
        <taxon>Pyramimonas</taxon>
        <taxon>Pyramimonas incertae sedis</taxon>
    </lineage>
</organism>
<dbReference type="PANTHER" id="PTHR31579">
    <property type="entry name" value="OS03G0796600 PROTEIN"/>
    <property type="match status" value="1"/>
</dbReference>
<name>A0A7S0QW98_9CHLO</name>
<proteinExistence type="predicted"/>
<dbReference type="Pfam" id="PF04720">
    <property type="entry name" value="PDDEXK_6"/>
    <property type="match status" value="1"/>
</dbReference>
<gene>
    <name evidence="2" type="ORF">POBO1169_LOCUS2701</name>
</gene>
<sequence length="311" mass="35072">MSERMEMLCPRTRHSRQASVEDSCRLDFDMLFDEGVASTSSEECRQSDRSCTYMYLRLLRRLCTSEDVHMSKVSEVVSGALGRLGAEDFKQRELVRRAVQTELEKAGYSPRIMTSRKTSGVLCSRHTYFTLSGSPDSECSTLIVEPLLREAFQIVRPTEQYSRLLDAVPMAFVGTPYRLSAITQFMAARMEESFRERRMSCPPWRKGPSLLARWDLAISPSLRLDSAGPVSPKNDAAFVRSFNDTANVNLRCGVETFMQTSKERNDEPESQNMLMKDEHGKGTTQRSGLLRNVLACSTACSRMSPAAGRQQ</sequence>
<evidence type="ECO:0000256" key="1">
    <source>
        <dbReference type="SAM" id="MobiDB-lite"/>
    </source>
</evidence>
<dbReference type="EMBL" id="HBFA01005286">
    <property type="protein sequence ID" value="CAD8652885.1"/>
    <property type="molecule type" value="Transcribed_RNA"/>
</dbReference>
<dbReference type="InterPro" id="IPR006502">
    <property type="entry name" value="PDDEXK-like"/>
</dbReference>
<dbReference type="AlphaFoldDB" id="A0A7S0QW98"/>
<accession>A0A7S0QW98</accession>
<protein>
    <submittedName>
        <fullName evidence="2">Uncharacterized protein</fullName>
    </submittedName>
</protein>
<evidence type="ECO:0000313" key="2">
    <source>
        <dbReference type="EMBL" id="CAD8652885.1"/>
    </source>
</evidence>
<dbReference type="PANTHER" id="PTHR31579:SF1">
    <property type="entry name" value="OS03G0796600 PROTEIN"/>
    <property type="match status" value="1"/>
</dbReference>